<proteinExistence type="predicted"/>
<dbReference type="Proteomes" id="UP000663879">
    <property type="component" value="Unassembled WGS sequence"/>
</dbReference>
<dbReference type="InterPro" id="IPR009057">
    <property type="entry name" value="Homeodomain-like_sf"/>
</dbReference>
<evidence type="ECO:0000313" key="4">
    <source>
        <dbReference type="Proteomes" id="UP000663879"/>
    </source>
</evidence>
<gene>
    <name evidence="3" type="ORF">OXX778_LOCUS20437</name>
</gene>
<keyword evidence="4" id="KW-1185">Reference proteome</keyword>
<dbReference type="EMBL" id="CAJNOC010006797">
    <property type="protein sequence ID" value="CAF1086154.1"/>
    <property type="molecule type" value="Genomic_DNA"/>
</dbReference>
<comment type="caution">
    <text evidence="3">The sequence shown here is derived from an EMBL/GenBank/DDBJ whole genome shotgun (WGS) entry which is preliminary data.</text>
</comment>
<dbReference type="Pfam" id="PF03221">
    <property type="entry name" value="HTH_Tnp_Tc5"/>
    <property type="match status" value="1"/>
</dbReference>
<evidence type="ECO:0000259" key="2">
    <source>
        <dbReference type="PROSITE" id="PS51253"/>
    </source>
</evidence>
<reference evidence="3" key="1">
    <citation type="submission" date="2021-02" db="EMBL/GenBank/DDBJ databases">
        <authorList>
            <person name="Nowell W R."/>
        </authorList>
    </citation>
    <scope>NUCLEOTIDE SEQUENCE</scope>
    <source>
        <strain evidence="3">Ploen Becks lab</strain>
    </source>
</reference>
<keyword evidence="1" id="KW-0238">DNA-binding</keyword>
<dbReference type="PROSITE" id="PS51253">
    <property type="entry name" value="HTH_CENPB"/>
    <property type="match status" value="1"/>
</dbReference>
<evidence type="ECO:0000313" key="3">
    <source>
        <dbReference type="EMBL" id="CAF1086154.1"/>
    </source>
</evidence>
<organism evidence="3 4">
    <name type="scientific">Brachionus calyciflorus</name>
    <dbReference type="NCBI Taxonomy" id="104777"/>
    <lineage>
        <taxon>Eukaryota</taxon>
        <taxon>Metazoa</taxon>
        <taxon>Spiralia</taxon>
        <taxon>Gnathifera</taxon>
        <taxon>Rotifera</taxon>
        <taxon>Eurotatoria</taxon>
        <taxon>Monogononta</taxon>
        <taxon>Pseudotrocha</taxon>
        <taxon>Ploima</taxon>
        <taxon>Brachionidae</taxon>
        <taxon>Brachionus</taxon>
    </lineage>
</organism>
<dbReference type="InterPro" id="IPR006600">
    <property type="entry name" value="HTH_CenpB_DNA-bd_dom"/>
</dbReference>
<dbReference type="SUPFAM" id="SSF46689">
    <property type="entry name" value="Homeodomain-like"/>
    <property type="match status" value="1"/>
</dbReference>
<protein>
    <recommendedName>
        <fullName evidence="2">HTH CENPB-type domain-containing protein</fullName>
    </recommendedName>
</protein>
<dbReference type="Gene3D" id="1.10.10.60">
    <property type="entry name" value="Homeodomain-like"/>
    <property type="match status" value="1"/>
</dbReference>
<dbReference type="GO" id="GO:0003677">
    <property type="term" value="F:DNA binding"/>
    <property type="evidence" value="ECO:0007669"/>
    <property type="project" value="UniProtKB-KW"/>
</dbReference>
<name>A0A814MZJ1_9BILA</name>
<feature type="domain" description="HTH CENPB-type" evidence="2">
    <location>
        <begin position="15"/>
        <end position="92"/>
    </location>
</feature>
<accession>A0A814MZJ1</accession>
<dbReference type="AlphaFoldDB" id="A0A814MZJ1"/>
<sequence length="230" mass="26577">MGKKVVSEKFPWICGSFPIQMRNHSLTIEALYKWYVAAKSANIPISNEIFHHKALGFYKDLFEKNVKLKDNFEASIGWISKLLERYGLESKVMNGEKKYDPNDIYSCDQAALFYRIGPNRTIVAKKDQCKGFKKDKSRVTVLSTNATGRNFNLNSEEYVNVDDTCSPLFVPNVHDILDEVLDEDNISHEKSTETNDIYDEDDASSKIFIKKLKLLRYRNSVALILLRYRN</sequence>
<evidence type="ECO:0000256" key="1">
    <source>
        <dbReference type="ARBA" id="ARBA00023125"/>
    </source>
</evidence>
<dbReference type="OrthoDB" id="9909311at2759"/>